<comment type="similarity">
    <text evidence="1">Belongs to the NmrA-type oxidoreductase family.</text>
</comment>
<name>A0AA38XGT8_9EURO</name>
<keyword evidence="2" id="KW-0521">NADP</keyword>
<dbReference type="Gene3D" id="3.40.50.720">
    <property type="entry name" value="NAD(P)-binding Rossmann-like Domain"/>
    <property type="match status" value="1"/>
</dbReference>
<protein>
    <recommendedName>
        <fullName evidence="3">NmrA-like domain-containing protein</fullName>
    </recommendedName>
</protein>
<dbReference type="Gene3D" id="3.90.25.10">
    <property type="entry name" value="UDP-galactose 4-epimerase, domain 1"/>
    <property type="match status" value="1"/>
</dbReference>
<dbReference type="InterPro" id="IPR008030">
    <property type="entry name" value="NmrA-like"/>
</dbReference>
<evidence type="ECO:0000259" key="3">
    <source>
        <dbReference type="Pfam" id="PF05368"/>
    </source>
</evidence>
<dbReference type="GO" id="GO:0005634">
    <property type="term" value="C:nucleus"/>
    <property type="evidence" value="ECO:0007669"/>
    <property type="project" value="TreeGrafter"/>
</dbReference>
<dbReference type="PANTHER" id="PTHR42748">
    <property type="entry name" value="NITROGEN METABOLITE REPRESSION PROTEIN NMRA FAMILY MEMBER"/>
    <property type="match status" value="1"/>
</dbReference>
<dbReference type="EMBL" id="JAPDRK010000004">
    <property type="protein sequence ID" value="KAJ9613137.1"/>
    <property type="molecule type" value="Genomic_DNA"/>
</dbReference>
<accession>A0AA38XGT8</accession>
<dbReference type="AlphaFoldDB" id="A0AA38XGT8"/>
<proteinExistence type="inferred from homology"/>
<keyword evidence="5" id="KW-1185">Reference proteome</keyword>
<dbReference type="InterPro" id="IPR036291">
    <property type="entry name" value="NAD(P)-bd_dom_sf"/>
</dbReference>
<feature type="domain" description="NmrA-like" evidence="3">
    <location>
        <begin position="1"/>
        <end position="299"/>
    </location>
</feature>
<reference evidence="4" key="1">
    <citation type="submission" date="2022-10" db="EMBL/GenBank/DDBJ databases">
        <title>Culturing micro-colonial fungi from biological soil crusts in the Mojave desert and describing Neophaeococcomyces mojavensis, and introducing the new genera and species Taxawa tesnikishii.</title>
        <authorList>
            <person name="Kurbessoian T."/>
            <person name="Stajich J.E."/>
        </authorList>
    </citation>
    <scope>NUCLEOTIDE SEQUENCE</scope>
    <source>
        <strain evidence="4">TK_41</strain>
    </source>
</reference>
<sequence length="331" mass="36264">MSKTIVIIGVTGIQGSSVADTFLRNPDWRVSGVTRDPSSAASQSLAAKGVKLFKGDVDDVSTLLPAFKGANVIFSNTDYFGHISAALSSPSILKGGQTANEYAFAREVEQGLNIAEAASSPAVLQTLDRFILSSLSHATKWSAGKYTNVYHNDAKAAIIQGISTRFPQLASKMSTLQLGHYVRMWQVSPLFTPQKQDDGSFVIRRSFSPGYKMPFVVAHKDTGEFVRALVEAPPGTNLLGVSEHMTWVEWTKLWGETLGVTATFERVGEEEYFQGVPEPLSRELAETFRYVEEFGYTGGDPEVVTVDQLGIKITLTSMREYIKSEDWSSVL</sequence>
<evidence type="ECO:0000313" key="4">
    <source>
        <dbReference type="EMBL" id="KAJ9613137.1"/>
    </source>
</evidence>
<dbReference type="InterPro" id="IPR051164">
    <property type="entry name" value="NmrA-like_oxidored"/>
</dbReference>
<dbReference type="Proteomes" id="UP001172673">
    <property type="component" value="Unassembled WGS sequence"/>
</dbReference>
<dbReference type="PANTHER" id="PTHR42748:SF26">
    <property type="entry name" value="NMRA-LIKE DOMAIN-CONTAINING PROTEIN"/>
    <property type="match status" value="1"/>
</dbReference>
<evidence type="ECO:0000313" key="5">
    <source>
        <dbReference type="Proteomes" id="UP001172673"/>
    </source>
</evidence>
<organism evidence="4 5">
    <name type="scientific">Cladophialophora chaetospira</name>
    <dbReference type="NCBI Taxonomy" id="386627"/>
    <lineage>
        <taxon>Eukaryota</taxon>
        <taxon>Fungi</taxon>
        <taxon>Dikarya</taxon>
        <taxon>Ascomycota</taxon>
        <taxon>Pezizomycotina</taxon>
        <taxon>Eurotiomycetes</taxon>
        <taxon>Chaetothyriomycetidae</taxon>
        <taxon>Chaetothyriales</taxon>
        <taxon>Herpotrichiellaceae</taxon>
        <taxon>Cladophialophora</taxon>
    </lineage>
</organism>
<dbReference type="SUPFAM" id="SSF51735">
    <property type="entry name" value="NAD(P)-binding Rossmann-fold domains"/>
    <property type="match status" value="1"/>
</dbReference>
<comment type="caution">
    <text evidence="4">The sequence shown here is derived from an EMBL/GenBank/DDBJ whole genome shotgun (WGS) entry which is preliminary data.</text>
</comment>
<evidence type="ECO:0000256" key="2">
    <source>
        <dbReference type="ARBA" id="ARBA00022857"/>
    </source>
</evidence>
<dbReference type="Pfam" id="PF05368">
    <property type="entry name" value="NmrA"/>
    <property type="match status" value="1"/>
</dbReference>
<evidence type="ECO:0000256" key="1">
    <source>
        <dbReference type="ARBA" id="ARBA00006328"/>
    </source>
</evidence>
<gene>
    <name evidence="4" type="ORF">H2200_003078</name>
</gene>